<organism evidence="1 2">
    <name type="scientific">Nocardia cerradoensis</name>
    <dbReference type="NCBI Taxonomy" id="85688"/>
    <lineage>
        <taxon>Bacteria</taxon>
        <taxon>Bacillati</taxon>
        <taxon>Actinomycetota</taxon>
        <taxon>Actinomycetes</taxon>
        <taxon>Mycobacteriales</taxon>
        <taxon>Nocardiaceae</taxon>
        <taxon>Nocardia</taxon>
    </lineage>
</organism>
<accession>A0A231GYZ7</accession>
<evidence type="ECO:0000313" key="2">
    <source>
        <dbReference type="Proteomes" id="UP000215506"/>
    </source>
</evidence>
<comment type="caution">
    <text evidence="1">The sequence shown here is derived from an EMBL/GenBank/DDBJ whole genome shotgun (WGS) entry which is preliminary data.</text>
</comment>
<evidence type="ECO:0000313" key="1">
    <source>
        <dbReference type="EMBL" id="OXR41820.1"/>
    </source>
</evidence>
<reference evidence="1 2" key="1">
    <citation type="submission" date="2017-07" db="EMBL/GenBank/DDBJ databases">
        <title>First draft Genome Sequence of Nocardia cerradoensis isolated from human infection.</title>
        <authorList>
            <person name="Carrasco G."/>
        </authorList>
    </citation>
    <scope>NUCLEOTIDE SEQUENCE [LARGE SCALE GENOMIC DNA]</scope>
    <source>
        <strain evidence="1 2">CNM20130759</strain>
    </source>
</reference>
<name>A0A231GYZ7_9NOCA</name>
<dbReference type="Proteomes" id="UP000215506">
    <property type="component" value="Unassembled WGS sequence"/>
</dbReference>
<dbReference type="AlphaFoldDB" id="A0A231GYZ7"/>
<gene>
    <name evidence="1" type="ORF">B7C42_06162</name>
</gene>
<sequence length="154" mass="17175">MTVTTETVRIHADHETTKRLGDWTHATDFAVKARYASVVIDLRSPWIEGDDPIVVHADLDHAMVKLLVPDDAVVEHSDLEWTGRGRVKDFARPQDAAGRIVRLTGTSTKSEFRVHRGGIAILSALFSREFFDDARQAHRQGRTPTLADPANAPR</sequence>
<proteinExistence type="predicted"/>
<dbReference type="EMBL" id="NGAF01000017">
    <property type="protein sequence ID" value="OXR41820.1"/>
    <property type="molecule type" value="Genomic_DNA"/>
</dbReference>
<keyword evidence="2" id="KW-1185">Reference proteome</keyword>
<protein>
    <submittedName>
        <fullName evidence="1">Uncharacterized protein</fullName>
    </submittedName>
</protein>
<dbReference type="RefSeq" id="WP_039780746.1">
    <property type="nucleotide sequence ID" value="NZ_JAAXOR010000004.1"/>
</dbReference>